<dbReference type="PANTHER" id="PTHR30346">
    <property type="entry name" value="TRANSCRIPTIONAL DUAL REGULATOR HCAR-RELATED"/>
    <property type="match status" value="1"/>
</dbReference>
<keyword evidence="4" id="KW-0804">Transcription</keyword>
<sequence>MRHLRYFVAVAEELHFGRAAARLNIVQPALTAQIKALEAILGVELLARSKRHVELTEAGREFLRESHSAIAQVEAAVDTAVDIGRGAAGSIRIGYGANAAITGMISTSIRRFRAEWPGVSLSLKEMPSNSVQDALIAGEVDIGYAVATDVRITGANSKRIGQWHWMLALADDHPLSGRGAISVAQVLTESFAVYAEADGRSTTVGVMSSIPDMAPGHIHRTSHVTGLMAYVASGLGISFVPASMSVMNFPGVVFRPLAEALPPMEMYIFWRSDASPAARNYVGLLEAT</sequence>
<dbReference type="InterPro" id="IPR036388">
    <property type="entry name" value="WH-like_DNA-bd_sf"/>
</dbReference>
<proteinExistence type="inferred from homology"/>
<evidence type="ECO:0000259" key="5">
    <source>
        <dbReference type="PROSITE" id="PS50931"/>
    </source>
</evidence>
<dbReference type="SUPFAM" id="SSF53850">
    <property type="entry name" value="Periplasmic binding protein-like II"/>
    <property type="match status" value="1"/>
</dbReference>
<accession>A0ABY9KCB0</accession>
<evidence type="ECO:0000313" key="7">
    <source>
        <dbReference type="Proteomes" id="UP001225788"/>
    </source>
</evidence>
<evidence type="ECO:0000256" key="2">
    <source>
        <dbReference type="ARBA" id="ARBA00023015"/>
    </source>
</evidence>
<dbReference type="PROSITE" id="PS50931">
    <property type="entry name" value="HTH_LYSR"/>
    <property type="match status" value="1"/>
</dbReference>
<evidence type="ECO:0000313" key="6">
    <source>
        <dbReference type="EMBL" id="WLS05309.1"/>
    </source>
</evidence>
<dbReference type="InterPro" id="IPR036390">
    <property type="entry name" value="WH_DNA-bd_sf"/>
</dbReference>
<dbReference type="InterPro" id="IPR005119">
    <property type="entry name" value="LysR_subst-bd"/>
</dbReference>
<dbReference type="EMBL" id="CP132315">
    <property type="protein sequence ID" value="WLS05309.1"/>
    <property type="molecule type" value="Genomic_DNA"/>
</dbReference>
<dbReference type="CDD" id="cd08414">
    <property type="entry name" value="PBP2_LTTR_aromatics_like"/>
    <property type="match status" value="1"/>
</dbReference>
<evidence type="ECO:0000256" key="3">
    <source>
        <dbReference type="ARBA" id="ARBA00023125"/>
    </source>
</evidence>
<dbReference type="PANTHER" id="PTHR30346:SF0">
    <property type="entry name" value="HCA OPERON TRANSCRIPTIONAL ACTIVATOR HCAR"/>
    <property type="match status" value="1"/>
</dbReference>
<feature type="domain" description="HTH lysR-type" evidence="5">
    <location>
        <begin position="1"/>
        <end position="56"/>
    </location>
</feature>
<keyword evidence="7" id="KW-1185">Reference proteome</keyword>
<reference evidence="6 7" key="1">
    <citation type="submission" date="2023-08" db="EMBL/GenBank/DDBJ databases">
        <title>Pathogen: clinical or host-associated sample.</title>
        <authorList>
            <person name="Hergert J."/>
            <person name="Casey R."/>
            <person name="Wagner J."/>
            <person name="Young E.L."/>
            <person name="Oakeson K.F."/>
        </authorList>
    </citation>
    <scope>NUCLEOTIDE SEQUENCE [LARGE SCALE GENOMIC DNA]</scope>
    <source>
        <strain evidence="6 7">UPHL-collab-2</strain>
        <plasmid evidence="6 7">unnamed1</plasmid>
    </source>
</reference>
<evidence type="ECO:0000256" key="4">
    <source>
        <dbReference type="ARBA" id="ARBA00023163"/>
    </source>
</evidence>
<dbReference type="Gene3D" id="1.10.10.10">
    <property type="entry name" value="Winged helix-like DNA-binding domain superfamily/Winged helix DNA-binding domain"/>
    <property type="match status" value="1"/>
</dbReference>
<gene>
    <name evidence="6" type="ORF">Q9315_24490</name>
</gene>
<dbReference type="Proteomes" id="UP001225788">
    <property type="component" value="Plasmid unnamed1"/>
</dbReference>
<dbReference type="Gene3D" id="3.40.190.10">
    <property type="entry name" value="Periplasmic binding protein-like II"/>
    <property type="match status" value="2"/>
</dbReference>
<dbReference type="PRINTS" id="PR00039">
    <property type="entry name" value="HTHLYSR"/>
</dbReference>
<dbReference type="Pfam" id="PF00126">
    <property type="entry name" value="HTH_1"/>
    <property type="match status" value="1"/>
</dbReference>
<comment type="similarity">
    <text evidence="1">Belongs to the LysR transcriptional regulatory family.</text>
</comment>
<keyword evidence="3" id="KW-0238">DNA-binding</keyword>
<dbReference type="InterPro" id="IPR000847">
    <property type="entry name" value="LysR_HTH_N"/>
</dbReference>
<organism evidence="6 7">
    <name type="scientific">Shinella oryzae</name>
    <dbReference type="NCBI Taxonomy" id="2871820"/>
    <lineage>
        <taxon>Bacteria</taxon>
        <taxon>Pseudomonadati</taxon>
        <taxon>Pseudomonadota</taxon>
        <taxon>Alphaproteobacteria</taxon>
        <taxon>Hyphomicrobiales</taxon>
        <taxon>Rhizobiaceae</taxon>
        <taxon>Shinella</taxon>
    </lineage>
</organism>
<dbReference type="RefSeq" id="WP_306161763.1">
    <property type="nucleotide sequence ID" value="NZ_CP132315.1"/>
</dbReference>
<keyword evidence="2" id="KW-0805">Transcription regulation</keyword>
<dbReference type="SUPFAM" id="SSF46785">
    <property type="entry name" value="Winged helix' DNA-binding domain"/>
    <property type="match status" value="1"/>
</dbReference>
<dbReference type="Pfam" id="PF03466">
    <property type="entry name" value="LysR_substrate"/>
    <property type="match status" value="1"/>
</dbReference>
<geneLocation type="plasmid" evidence="6 7">
    <name>unnamed1</name>
</geneLocation>
<name>A0ABY9KCB0_9HYPH</name>
<protein>
    <submittedName>
        <fullName evidence="6">LysR substrate-binding domain-containing protein</fullName>
    </submittedName>
</protein>
<keyword evidence="6" id="KW-0614">Plasmid</keyword>
<evidence type="ECO:0000256" key="1">
    <source>
        <dbReference type="ARBA" id="ARBA00009437"/>
    </source>
</evidence>